<evidence type="ECO:0000313" key="1">
    <source>
        <dbReference type="EMBL" id="SQH76670.1"/>
    </source>
</evidence>
<dbReference type="Proteomes" id="UP000250123">
    <property type="component" value="Chromosome SHEWBE"/>
</dbReference>
<accession>A0A330M6Q1</accession>
<dbReference type="AlphaFoldDB" id="A0A330M6Q1"/>
<dbReference type="RefSeq" id="WP_331827960.1">
    <property type="nucleotide sequence ID" value="NZ_LS483452.1"/>
</dbReference>
<organism evidence="1 2">
    <name type="scientific">Shewanella benthica</name>
    <dbReference type="NCBI Taxonomy" id="43661"/>
    <lineage>
        <taxon>Bacteria</taxon>
        <taxon>Pseudomonadati</taxon>
        <taxon>Pseudomonadota</taxon>
        <taxon>Gammaproteobacteria</taxon>
        <taxon>Alteromonadales</taxon>
        <taxon>Shewanellaceae</taxon>
        <taxon>Shewanella</taxon>
    </lineage>
</organism>
<reference evidence="2" key="1">
    <citation type="submission" date="2018-06" db="EMBL/GenBank/DDBJ databases">
        <authorList>
            <person name="Cea G.-C."/>
            <person name="William W."/>
        </authorList>
    </citation>
    <scope>NUCLEOTIDE SEQUENCE [LARGE SCALE GENOMIC DNA]</scope>
    <source>
        <strain evidence="2">DB21MT-2</strain>
    </source>
</reference>
<dbReference type="EMBL" id="LS483452">
    <property type="protein sequence ID" value="SQH76670.1"/>
    <property type="molecule type" value="Genomic_DNA"/>
</dbReference>
<gene>
    <name evidence="1" type="ORF">SHEWBE_2707</name>
</gene>
<dbReference type="KEGG" id="sbk:SHEWBE_2707"/>
<evidence type="ECO:0000313" key="2">
    <source>
        <dbReference type="Proteomes" id="UP000250123"/>
    </source>
</evidence>
<name>A0A330M6Q1_9GAMM</name>
<protein>
    <submittedName>
        <fullName evidence="1">Uncharacterized protein</fullName>
    </submittedName>
</protein>
<proteinExistence type="predicted"/>
<sequence>MAQNPINSEHWIEEQGKHRLITEQGELLAKRVVTAGNAYTPKQFSPRVDVGVSYNWTDWIAAAMDDMPHVYQKDGVGYSLGYCGSGVSFFEVD</sequence>